<evidence type="ECO:0000313" key="1">
    <source>
        <dbReference type="EMBL" id="KAJ5716580.1"/>
    </source>
</evidence>
<keyword evidence="2" id="KW-1185">Reference proteome</keyword>
<dbReference type="EMBL" id="JAQJAN010000012">
    <property type="protein sequence ID" value="KAJ5716580.1"/>
    <property type="molecule type" value="Genomic_DNA"/>
</dbReference>
<dbReference type="AlphaFoldDB" id="A0AAD6HHA1"/>
<protein>
    <submittedName>
        <fullName evidence="1">Uncharacterized protein</fullName>
    </submittedName>
</protein>
<gene>
    <name evidence="1" type="ORF">N7493_008491</name>
</gene>
<name>A0AAD6HHA1_9EURO</name>
<accession>A0AAD6HHA1</accession>
<sequence>MCLEIGFTTHSRVFWAAIRPLCPTSQAEEPCPCTRAHNPLIRISYFNDRLKCLKHLLDEIPDVLRPWQPEHSRDKDFAIQMPSLLHTQFAAMRVNLHVTHLWLQSLIMDQLEAAQTHQQGHGWPAGAFDQRQMWQDREEICRRLFCILYNAPQISLEANGLHLATKVRDISASLLACPFGPDDPISKRVTEYIGQSTEILSRLDQSESLNTMHLQTWVDTDRFGRAGG</sequence>
<organism evidence="1 2">
    <name type="scientific">Penicillium malachiteum</name>
    <dbReference type="NCBI Taxonomy" id="1324776"/>
    <lineage>
        <taxon>Eukaryota</taxon>
        <taxon>Fungi</taxon>
        <taxon>Dikarya</taxon>
        <taxon>Ascomycota</taxon>
        <taxon>Pezizomycotina</taxon>
        <taxon>Eurotiomycetes</taxon>
        <taxon>Eurotiomycetidae</taxon>
        <taxon>Eurotiales</taxon>
        <taxon>Aspergillaceae</taxon>
        <taxon>Penicillium</taxon>
    </lineage>
</organism>
<dbReference type="Proteomes" id="UP001215712">
    <property type="component" value="Unassembled WGS sequence"/>
</dbReference>
<reference evidence="1" key="2">
    <citation type="submission" date="2023-01" db="EMBL/GenBank/DDBJ databases">
        <authorList>
            <person name="Petersen C."/>
        </authorList>
    </citation>
    <scope>NUCLEOTIDE SEQUENCE</scope>
    <source>
        <strain evidence="1">IBT 17514</strain>
    </source>
</reference>
<proteinExistence type="predicted"/>
<reference evidence="1" key="1">
    <citation type="journal article" date="2023" name="IMA Fungus">
        <title>Comparative genomic study of the Penicillium genus elucidates a diverse pangenome and 15 lateral gene transfer events.</title>
        <authorList>
            <person name="Petersen C."/>
            <person name="Sorensen T."/>
            <person name="Nielsen M.R."/>
            <person name="Sondergaard T.E."/>
            <person name="Sorensen J.L."/>
            <person name="Fitzpatrick D.A."/>
            <person name="Frisvad J.C."/>
            <person name="Nielsen K.L."/>
        </authorList>
    </citation>
    <scope>NUCLEOTIDE SEQUENCE</scope>
    <source>
        <strain evidence="1">IBT 17514</strain>
    </source>
</reference>
<evidence type="ECO:0000313" key="2">
    <source>
        <dbReference type="Proteomes" id="UP001215712"/>
    </source>
</evidence>
<comment type="caution">
    <text evidence="1">The sequence shown here is derived from an EMBL/GenBank/DDBJ whole genome shotgun (WGS) entry which is preliminary data.</text>
</comment>